<reference evidence="4 5" key="1">
    <citation type="journal article" date="2019" name="Appl. Environ. Microbiol.">
        <title>Environmental Evidence and Genomic Insight of Iron-oxidizing Bacteria Preference Towards More Corrosion Resistant Stainless Steel at Higher Salinities.</title>
        <authorList>
            <person name="Garrison C.E."/>
            <person name="Price K.A."/>
            <person name="Field E.K."/>
        </authorList>
    </citation>
    <scope>NUCLEOTIDE SEQUENCE [LARGE SCALE GENOMIC DNA]</scope>
    <source>
        <strain evidence="4 5">P3</strain>
    </source>
</reference>
<dbReference type="InterPro" id="IPR000700">
    <property type="entry name" value="PAS-assoc_C"/>
</dbReference>
<dbReference type="Proteomes" id="UP000306585">
    <property type="component" value="Unassembled WGS sequence"/>
</dbReference>
<dbReference type="GO" id="GO:0003824">
    <property type="term" value="F:catalytic activity"/>
    <property type="evidence" value="ECO:0007669"/>
    <property type="project" value="UniProtKB-ARBA"/>
</dbReference>
<dbReference type="InterPro" id="IPR003018">
    <property type="entry name" value="GAF"/>
</dbReference>
<dbReference type="SMART" id="SM00086">
    <property type="entry name" value="PAC"/>
    <property type="match status" value="1"/>
</dbReference>
<dbReference type="CDD" id="cd00130">
    <property type="entry name" value="PAS"/>
    <property type="match status" value="1"/>
</dbReference>
<organism evidence="4 5">
    <name type="scientific">Mariprofundus erugo</name>
    <dbReference type="NCBI Taxonomy" id="2528639"/>
    <lineage>
        <taxon>Bacteria</taxon>
        <taxon>Pseudomonadati</taxon>
        <taxon>Pseudomonadota</taxon>
        <taxon>Candidatius Mariprofundia</taxon>
        <taxon>Mariprofundales</taxon>
        <taxon>Mariprofundaceae</taxon>
        <taxon>Mariprofundus</taxon>
    </lineage>
</organism>
<dbReference type="SMART" id="SM00065">
    <property type="entry name" value="GAF"/>
    <property type="match status" value="1"/>
</dbReference>
<dbReference type="InterPro" id="IPR029787">
    <property type="entry name" value="Nucleotide_cyclase"/>
</dbReference>
<dbReference type="InterPro" id="IPR035965">
    <property type="entry name" value="PAS-like_dom_sf"/>
</dbReference>
<protein>
    <submittedName>
        <fullName evidence="4">Diguanylate cyclase</fullName>
    </submittedName>
</protein>
<dbReference type="CDD" id="cd01949">
    <property type="entry name" value="GGDEF"/>
    <property type="match status" value="1"/>
</dbReference>
<dbReference type="PROSITE" id="PS50112">
    <property type="entry name" value="PAS"/>
    <property type="match status" value="1"/>
</dbReference>
<dbReference type="AlphaFoldDB" id="A0A5R9GNI6"/>
<dbReference type="SMART" id="SM00267">
    <property type="entry name" value="GGDEF"/>
    <property type="match status" value="1"/>
</dbReference>
<dbReference type="SUPFAM" id="SSF55785">
    <property type="entry name" value="PYP-like sensor domain (PAS domain)"/>
    <property type="match status" value="1"/>
</dbReference>
<keyword evidence="5" id="KW-1185">Reference proteome</keyword>
<dbReference type="PROSITE" id="PS50887">
    <property type="entry name" value="GGDEF"/>
    <property type="match status" value="1"/>
</dbReference>
<dbReference type="OrthoDB" id="5620448at2"/>
<dbReference type="NCBIfam" id="TIGR00254">
    <property type="entry name" value="GGDEF"/>
    <property type="match status" value="1"/>
</dbReference>
<dbReference type="FunFam" id="3.30.70.270:FF:000001">
    <property type="entry name" value="Diguanylate cyclase domain protein"/>
    <property type="match status" value="1"/>
</dbReference>
<dbReference type="InterPro" id="IPR043128">
    <property type="entry name" value="Rev_trsase/Diguanyl_cyclase"/>
</dbReference>
<dbReference type="PANTHER" id="PTHR46663">
    <property type="entry name" value="DIGUANYLATE CYCLASE DGCT-RELATED"/>
    <property type="match status" value="1"/>
</dbReference>
<dbReference type="Gene3D" id="3.30.70.270">
    <property type="match status" value="1"/>
</dbReference>
<feature type="domain" description="GGDEF" evidence="3">
    <location>
        <begin position="342"/>
        <end position="475"/>
    </location>
</feature>
<dbReference type="EMBL" id="VBRY01000012">
    <property type="protein sequence ID" value="TLS65993.1"/>
    <property type="molecule type" value="Genomic_DNA"/>
</dbReference>
<dbReference type="InterPro" id="IPR013655">
    <property type="entry name" value="PAS_fold_3"/>
</dbReference>
<evidence type="ECO:0000259" key="1">
    <source>
        <dbReference type="PROSITE" id="PS50112"/>
    </source>
</evidence>
<dbReference type="PANTHER" id="PTHR46663:SF3">
    <property type="entry name" value="SLL0267 PROTEIN"/>
    <property type="match status" value="1"/>
</dbReference>
<dbReference type="SMART" id="SM00091">
    <property type="entry name" value="PAS"/>
    <property type="match status" value="1"/>
</dbReference>
<accession>A0A5R9GNI6</accession>
<dbReference type="Pfam" id="PF00990">
    <property type="entry name" value="GGDEF"/>
    <property type="match status" value="1"/>
</dbReference>
<dbReference type="RefSeq" id="WP_138240024.1">
    <property type="nucleotide sequence ID" value="NZ_VBRY01000012.1"/>
</dbReference>
<evidence type="ECO:0000259" key="3">
    <source>
        <dbReference type="PROSITE" id="PS50887"/>
    </source>
</evidence>
<evidence type="ECO:0000313" key="4">
    <source>
        <dbReference type="EMBL" id="TLS65993.1"/>
    </source>
</evidence>
<dbReference type="SUPFAM" id="SSF55073">
    <property type="entry name" value="Nucleotide cyclase"/>
    <property type="match status" value="1"/>
</dbReference>
<proteinExistence type="predicted"/>
<evidence type="ECO:0000259" key="2">
    <source>
        <dbReference type="PROSITE" id="PS50113"/>
    </source>
</evidence>
<dbReference type="InterPro" id="IPR029016">
    <property type="entry name" value="GAF-like_dom_sf"/>
</dbReference>
<dbReference type="NCBIfam" id="TIGR00229">
    <property type="entry name" value="sensory_box"/>
    <property type="match status" value="1"/>
</dbReference>
<dbReference type="InterPro" id="IPR000160">
    <property type="entry name" value="GGDEF_dom"/>
</dbReference>
<dbReference type="InterPro" id="IPR000014">
    <property type="entry name" value="PAS"/>
</dbReference>
<dbReference type="SUPFAM" id="SSF55781">
    <property type="entry name" value="GAF domain-like"/>
    <property type="match status" value="1"/>
</dbReference>
<dbReference type="PROSITE" id="PS50113">
    <property type="entry name" value="PAC"/>
    <property type="match status" value="1"/>
</dbReference>
<evidence type="ECO:0000313" key="5">
    <source>
        <dbReference type="Proteomes" id="UP000306585"/>
    </source>
</evidence>
<comment type="caution">
    <text evidence="4">The sequence shown here is derived from an EMBL/GenBank/DDBJ whole genome shotgun (WGS) entry which is preliminary data.</text>
</comment>
<dbReference type="Pfam" id="PF08447">
    <property type="entry name" value="PAS_3"/>
    <property type="match status" value="1"/>
</dbReference>
<feature type="domain" description="PAS" evidence="1">
    <location>
        <begin position="183"/>
        <end position="256"/>
    </location>
</feature>
<dbReference type="Gene3D" id="3.30.450.20">
    <property type="entry name" value="PAS domain"/>
    <property type="match status" value="1"/>
</dbReference>
<dbReference type="Gene3D" id="3.30.450.40">
    <property type="match status" value="1"/>
</dbReference>
<sequence length="475" mass="53667">MEGALQKSHIDLVSIFTAASNHMHRCTDIDAIMRVGIITSTQLFPASAAAAGRISDDQLEVYEYCDTNGWHPCQLQINGGNYWLKSLHRHKHITIIQHGTKPPLFDAAHLPALAHSRQMLAIPVTNQHGELNACLLLFSETSSPLTAEARALLEQLTSMMAVAIDNINQLAESRRIEEDLEKSVATFRNLVEQIPAITYITTLDRSRLLFVSPQAEEILGYRQGELLDKPEPWPQHIHPDDRDRVLAEIELSMQNNTPFHSEYRIRAKDGRDIWFKDAAATVREHEHDLYLQGVLHDITERKASEKRLMQMAHFDQLTGLANRGLFLDRVDQALAQARRHKQGFAILYLDLDGFKAVNDSLGHKAGDELLTEVAHRLRASVREVDTVARMGGDEFTIILNEVSCRTSVQHVADNLIKQVAQPYHHIGPEYSITLSMGIAFYPDDNMNRDTLIKAADHAMYKAKKNGKNCYFIHQP</sequence>
<dbReference type="InterPro" id="IPR001610">
    <property type="entry name" value="PAC"/>
</dbReference>
<feature type="domain" description="PAC" evidence="2">
    <location>
        <begin position="259"/>
        <end position="310"/>
    </location>
</feature>
<dbReference type="InterPro" id="IPR052163">
    <property type="entry name" value="DGC-Regulatory_Protein"/>
</dbReference>
<name>A0A5R9GNI6_9PROT</name>
<gene>
    <name evidence="4" type="ORF">FEF65_11795</name>
</gene>